<name>A0A3S4ZDH9_9PLAT</name>
<proteinExistence type="predicted"/>
<evidence type="ECO:0000256" key="1">
    <source>
        <dbReference type="SAM" id="MobiDB-lite"/>
    </source>
</evidence>
<dbReference type="AlphaFoldDB" id="A0A3S4ZDH9"/>
<evidence type="ECO:0000313" key="2">
    <source>
        <dbReference type="EMBL" id="VEL08714.1"/>
    </source>
</evidence>
<evidence type="ECO:0000313" key="3">
    <source>
        <dbReference type="Proteomes" id="UP000784294"/>
    </source>
</evidence>
<dbReference type="EMBL" id="CAAALY010004570">
    <property type="protein sequence ID" value="VEL08714.1"/>
    <property type="molecule type" value="Genomic_DNA"/>
</dbReference>
<comment type="caution">
    <text evidence="2">The sequence shown here is derived from an EMBL/GenBank/DDBJ whole genome shotgun (WGS) entry which is preliminary data.</text>
</comment>
<reference evidence="2" key="1">
    <citation type="submission" date="2018-11" db="EMBL/GenBank/DDBJ databases">
        <authorList>
            <consortium name="Pathogen Informatics"/>
        </authorList>
    </citation>
    <scope>NUCLEOTIDE SEQUENCE</scope>
</reference>
<feature type="region of interest" description="Disordered" evidence="1">
    <location>
        <begin position="179"/>
        <end position="203"/>
    </location>
</feature>
<gene>
    <name evidence="2" type="ORF">PXEA_LOCUS2154</name>
</gene>
<dbReference type="Proteomes" id="UP000784294">
    <property type="component" value="Unassembled WGS sequence"/>
</dbReference>
<accession>A0A3S4ZDH9</accession>
<sequence>MLNNIPADEVGKEALWKPPESCLRQAGVELERIARLASPGDPNCLLTGTAATKSAFINLVVKSTVLHLGKFYLDGCFPGTLWGLKLCFRNGVLIQARVDYNYSLINTPSGSRTPKLQRIISTRQPLRHGTTFFLRSQAFATTTTWTCPFTGRIAFSPSCWRPDIRISLDSDRPNALGFPADEDGTMHVSGQTQPRATPSSPPLRLSPPRMLWILEPEELENLDLTRLDLVVLSSGWSNSPFGEGTDSRIVGEQENDEWLELRRLSPSSQVEAKIWASQEEELETRAKAANARIRQRETPLRLVELLIQAGMRYHCLRGFILYLSSL</sequence>
<protein>
    <submittedName>
        <fullName evidence="2">Uncharacterized protein</fullName>
    </submittedName>
</protein>
<organism evidence="2 3">
    <name type="scientific">Protopolystoma xenopodis</name>
    <dbReference type="NCBI Taxonomy" id="117903"/>
    <lineage>
        <taxon>Eukaryota</taxon>
        <taxon>Metazoa</taxon>
        <taxon>Spiralia</taxon>
        <taxon>Lophotrochozoa</taxon>
        <taxon>Platyhelminthes</taxon>
        <taxon>Monogenea</taxon>
        <taxon>Polyopisthocotylea</taxon>
        <taxon>Polystomatidea</taxon>
        <taxon>Polystomatidae</taxon>
        <taxon>Protopolystoma</taxon>
    </lineage>
</organism>
<keyword evidence="3" id="KW-1185">Reference proteome</keyword>